<evidence type="ECO:0000256" key="2">
    <source>
        <dbReference type="SAM" id="MobiDB-lite"/>
    </source>
</evidence>
<reference evidence="4 5" key="1">
    <citation type="journal article" date="2012" name="BMC Genomics">
        <title>Tools to kill: Genome of one of the most destructive plant pathogenic fungi Macrophomina phaseolina.</title>
        <authorList>
            <person name="Islam M.S."/>
            <person name="Haque M.S."/>
            <person name="Islam M.M."/>
            <person name="Emdad E.M."/>
            <person name="Halim A."/>
            <person name="Hossen Q.M.M."/>
            <person name="Hossain M.Z."/>
            <person name="Ahmed B."/>
            <person name="Rahim S."/>
            <person name="Rahman M.S."/>
            <person name="Alam M.M."/>
            <person name="Hou S."/>
            <person name="Wan X."/>
            <person name="Saito J.A."/>
            <person name="Alam M."/>
        </authorList>
    </citation>
    <scope>NUCLEOTIDE SEQUENCE [LARGE SCALE GENOMIC DNA]</scope>
    <source>
        <strain evidence="4 5">MS6</strain>
    </source>
</reference>
<dbReference type="Pfam" id="PF09811">
    <property type="entry name" value="Yae1_N"/>
    <property type="match status" value="1"/>
</dbReference>
<dbReference type="HOGENOM" id="CLU_093235_1_0_1"/>
<evidence type="ECO:0000313" key="4">
    <source>
        <dbReference type="EMBL" id="EKG21463.1"/>
    </source>
</evidence>
<evidence type="ECO:0000313" key="5">
    <source>
        <dbReference type="Proteomes" id="UP000007129"/>
    </source>
</evidence>
<dbReference type="PANTHER" id="PTHR28532:SF1">
    <property type="entry name" value="ORAL CANCER OVEREXPRESSED 1"/>
    <property type="match status" value="1"/>
</dbReference>
<gene>
    <name evidence="4" type="ORF">MPH_01184</name>
</gene>
<organism evidence="4 5">
    <name type="scientific">Macrophomina phaseolina (strain MS6)</name>
    <name type="common">Charcoal rot fungus</name>
    <dbReference type="NCBI Taxonomy" id="1126212"/>
    <lineage>
        <taxon>Eukaryota</taxon>
        <taxon>Fungi</taxon>
        <taxon>Dikarya</taxon>
        <taxon>Ascomycota</taxon>
        <taxon>Pezizomycotina</taxon>
        <taxon>Dothideomycetes</taxon>
        <taxon>Dothideomycetes incertae sedis</taxon>
        <taxon>Botryosphaeriales</taxon>
        <taxon>Botryosphaeriaceae</taxon>
        <taxon>Macrophomina</taxon>
    </lineage>
</organism>
<dbReference type="Proteomes" id="UP000007129">
    <property type="component" value="Unassembled WGS sequence"/>
</dbReference>
<dbReference type="InterPro" id="IPR052436">
    <property type="entry name" value="LTO1_adapter"/>
</dbReference>
<feature type="region of interest" description="Disordered" evidence="2">
    <location>
        <begin position="164"/>
        <end position="226"/>
    </location>
</feature>
<dbReference type="VEuPathDB" id="FungiDB:MPH_01184"/>
<feature type="compositionally biased region" description="Basic and acidic residues" evidence="2">
    <location>
        <begin position="204"/>
        <end position="216"/>
    </location>
</feature>
<evidence type="ECO:0000256" key="1">
    <source>
        <dbReference type="ARBA" id="ARBA00038090"/>
    </source>
</evidence>
<dbReference type="eggNOG" id="ENOG502S9TX">
    <property type="taxonomic scope" value="Eukaryota"/>
</dbReference>
<dbReference type="FunCoup" id="K2S3F0">
    <property type="interactions" value="15"/>
</dbReference>
<dbReference type="AlphaFoldDB" id="K2S3F0"/>
<feature type="domain" description="Essential protein Yae1 N-terminal" evidence="3">
    <location>
        <begin position="29"/>
        <end position="66"/>
    </location>
</feature>
<evidence type="ECO:0000259" key="3">
    <source>
        <dbReference type="Pfam" id="PF09811"/>
    </source>
</evidence>
<feature type="compositionally biased region" description="Low complexity" evidence="2">
    <location>
        <begin position="85"/>
        <end position="98"/>
    </location>
</feature>
<accession>K2S3F0</accession>
<comment type="similarity">
    <text evidence="1">Belongs to the LTO1 family.</text>
</comment>
<comment type="caution">
    <text evidence="4">The sequence shown here is derived from an EMBL/GenBank/DDBJ whole genome shotgun (WGS) entry which is preliminary data.</text>
</comment>
<dbReference type="OrthoDB" id="48036at2759"/>
<dbReference type="InterPro" id="IPR019191">
    <property type="entry name" value="Essential_protein_Yae1_N"/>
</dbReference>
<dbReference type="EMBL" id="AHHD01000049">
    <property type="protein sequence ID" value="EKG21463.1"/>
    <property type="molecule type" value="Genomic_DNA"/>
</dbReference>
<proteinExistence type="inferred from homology"/>
<sequence length="226" mass="24087">MPSPNPAPETDTDPFDALLSLEDQYYAEGHALGVADGTRAGLIEGRVFGLEKGFEKFLAMGQLHARSAVWAARLPASSLPPVPPHQQQEQQPASPLQPSNALPQLSTNPRLAKHISTLHALTEPASLSTQNDEDAVSEFDDRWKRAQAKAKMVEKMVGEGLDVGELAGEEKDHAAASDSSAGKRASDGAAKGPKRMGGGGVKMVRKEGRGEERNMEDFGAVGGRKR</sequence>
<dbReference type="PANTHER" id="PTHR28532">
    <property type="entry name" value="GEO13458P1"/>
    <property type="match status" value="1"/>
</dbReference>
<name>K2S3F0_MACPH</name>
<dbReference type="InParanoid" id="K2S3F0"/>
<protein>
    <submittedName>
        <fullName evidence="4">Essential protein Yae1</fullName>
    </submittedName>
</protein>
<feature type="region of interest" description="Disordered" evidence="2">
    <location>
        <begin position="78"/>
        <end position="105"/>
    </location>
</feature>
<dbReference type="STRING" id="1126212.K2S3F0"/>